<dbReference type="RefSeq" id="WP_154430126.1">
    <property type="nucleotide sequence ID" value="NZ_VUNI01000014.1"/>
</dbReference>
<evidence type="ECO:0000313" key="1">
    <source>
        <dbReference type="EMBL" id="MST75167.1"/>
    </source>
</evidence>
<sequence>MHKIRLATLIEDEEYQKRFVHCLMNYYRDQFEIAIFSGIDQWVENQDMSYDVLILADLDTDHEFIRTQSKRGHPVLYLADTENEQDKELLGNQNLNPVENEDGGICFVDKYQDVNEIVSEILKHVGEEIQEVQKTGVLPVKTKVTAVYALTENEYQLPFAITLASILGEKENVLLLDLQENSGFRQLTGNDAGMGLEELLVMAEADSFSNTRMRDCIGKMDKIDYVYPVSNTECLCEANASAYLKILQMLQQEMEYGAIILNLGSRFQGFFEVLNHCQDVYLMQRRGGLCQWREYEFMEELHRKGYEQLERRLHRMELPILTNAVASCERLVEQWKWNEFGDLIRRTISGASGVMQVGG</sequence>
<dbReference type="AlphaFoldDB" id="A0A6L5YSL4"/>
<keyword evidence="2" id="KW-1185">Reference proteome</keyword>
<dbReference type="InterPro" id="IPR027417">
    <property type="entry name" value="P-loop_NTPase"/>
</dbReference>
<reference evidence="1 2" key="1">
    <citation type="submission" date="2019-08" db="EMBL/GenBank/DDBJ databases">
        <title>In-depth cultivation of the pig gut microbiome towards novel bacterial diversity and tailored functional studies.</title>
        <authorList>
            <person name="Wylensek D."/>
            <person name="Hitch T.C.A."/>
            <person name="Clavel T."/>
        </authorList>
    </citation>
    <scope>NUCLEOTIDE SEQUENCE [LARGE SCALE GENOMIC DNA]</scope>
    <source>
        <strain evidence="1 2">MUC/MUC-530-WT-4D</strain>
    </source>
</reference>
<dbReference type="Gene3D" id="3.40.50.300">
    <property type="entry name" value="P-loop containing nucleotide triphosphate hydrolases"/>
    <property type="match status" value="1"/>
</dbReference>
<comment type="caution">
    <text evidence="1">The sequence shown here is derived from an EMBL/GenBank/DDBJ whole genome shotgun (WGS) entry which is preliminary data.</text>
</comment>
<accession>A0A6L5YSL4</accession>
<dbReference type="Gene3D" id="3.40.50.10850">
    <property type="entry name" value="Ntrc-like two-domain protein"/>
    <property type="match status" value="1"/>
</dbReference>
<proteinExistence type="predicted"/>
<dbReference type="Proteomes" id="UP000474024">
    <property type="component" value="Unassembled WGS sequence"/>
</dbReference>
<name>A0A6L5YSL4_9FIRM</name>
<organism evidence="1 2">
    <name type="scientific">Roseburia porci</name>
    <dbReference type="NCBI Taxonomy" id="2605790"/>
    <lineage>
        <taxon>Bacteria</taxon>
        <taxon>Bacillati</taxon>
        <taxon>Bacillota</taxon>
        <taxon>Clostridia</taxon>
        <taxon>Lachnospirales</taxon>
        <taxon>Lachnospiraceae</taxon>
        <taxon>Roseburia</taxon>
    </lineage>
</organism>
<evidence type="ECO:0000313" key="2">
    <source>
        <dbReference type="Proteomes" id="UP000474024"/>
    </source>
</evidence>
<dbReference type="EMBL" id="VUNI01000014">
    <property type="protein sequence ID" value="MST75167.1"/>
    <property type="molecule type" value="Genomic_DNA"/>
</dbReference>
<protein>
    <submittedName>
        <fullName evidence="1">Uncharacterized protein</fullName>
    </submittedName>
</protein>
<gene>
    <name evidence="1" type="ORF">FYJ75_09020</name>
</gene>